<gene>
    <name evidence="2" type="ORF">OWR29_45885</name>
</gene>
<dbReference type="EMBL" id="JAPNTZ010000025">
    <property type="protein sequence ID" value="MCY1145379.1"/>
    <property type="molecule type" value="Genomic_DNA"/>
</dbReference>
<proteinExistence type="predicted"/>
<evidence type="ECO:0000313" key="2">
    <source>
        <dbReference type="EMBL" id="MCY1145379.1"/>
    </source>
</evidence>
<evidence type="ECO:0008006" key="4">
    <source>
        <dbReference type="Google" id="ProtNLM"/>
    </source>
</evidence>
<protein>
    <recommendedName>
        <fullName evidence="4">DUF998 domain-containing protein</fullName>
    </recommendedName>
</protein>
<feature type="transmembrane region" description="Helical" evidence="1">
    <location>
        <begin position="12"/>
        <end position="31"/>
    </location>
</feature>
<organism evidence="2 3">
    <name type="scientific">Paractinoplanes pyxinae</name>
    <dbReference type="NCBI Taxonomy" id="2997416"/>
    <lineage>
        <taxon>Bacteria</taxon>
        <taxon>Bacillati</taxon>
        <taxon>Actinomycetota</taxon>
        <taxon>Actinomycetes</taxon>
        <taxon>Micromonosporales</taxon>
        <taxon>Micromonosporaceae</taxon>
        <taxon>Paractinoplanes</taxon>
    </lineage>
</organism>
<reference evidence="2" key="1">
    <citation type="submission" date="2022-11" db="EMBL/GenBank/DDBJ databases">
        <authorList>
            <person name="Somphong A."/>
            <person name="Phongsopitanun W."/>
        </authorList>
    </citation>
    <scope>NUCLEOTIDE SEQUENCE</scope>
    <source>
        <strain evidence="2">Pm04-4</strain>
    </source>
</reference>
<feature type="transmembrane region" description="Helical" evidence="1">
    <location>
        <begin position="83"/>
        <end position="101"/>
    </location>
</feature>
<name>A0ABT4BFQ4_9ACTN</name>
<feature type="transmembrane region" description="Helical" evidence="1">
    <location>
        <begin position="121"/>
        <end position="139"/>
    </location>
</feature>
<keyword evidence="1" id="KW-1133">Transmembrane helix</keyword>
<keyword evidence="1" id="KW-0472">Membrane</keyword>
<evidence type="ECO:0000313" key="3">
    <source>
        <dbReference type="Proteomes" id="UP001151002"/>
    </source>
</evidence>
<dbReference type="Proteomes" id="UP001151002">
    <property type="component" value="Unassembled WGS sequence"/>
</dbReference>
<comment type="caution">
    <text evidence="2">The sequence shown here is derived from an EMBL/GenBank/DDBJ whole genome shotgun (WGS) entry which is preliminary data.</text>
</comment>
<keyword evidence="1" id="KW-0812">Transmembrane</keyword>
<dbReference type="RefSeq" id="WP_267569993.1">
    <property type="nucleotide sequence ID" value="NZ_JAPNTZ010000025.1"/>
</dbReference>
<keyword evidence="3" id="KW-1185">Reference proteome</keyword>
<evidence type="ECO:0000256" key="1">
    <source>
        <dbReference type="SAM" id="Phobius"/>
    </source>
</evidence>
<accession>A0ABT4BFQ4</accession>
<sequence>MPERATTRPAPAWGLVLGTLMAFGGFLAPWFHRDGPSWFFSGWGYLTADDGPGWTLWVPVALGVALVSAAWARRNRIAARLSLAAVLTAGFFAATLVAASLDTEGDPWQVTHMTMSLGVPLMAIGLSIAVVDGVTALAAPRSEA</sequence>
<feature type="transmembrane region" description="Helical" evidence="1">
    <location>
        <begin position="51"/>
        <end position="71"/>
    </location>
</feature>